<dbReference type="AlphaFoldDB" id="A0AAW3DNB9"/>
<reference evidence="1 2" key="1">
    <citation type="journal article" date="2014" name="Science">
        <title>Comparative genomics reveals insights into avian genome evolution and adaptation.</title>
        <authorList>
            <consortium name="Avian Genome Consortium"/>
            <person name="Zhang G."/>
            <person name="Li C."/>
            <person name="Li Q."/>
            <person name="Li B."/>
            <person name="Larkin D.M."/>
            <person name="Lee C."/>
            <person name="Storz J.F."/>
            <person name="Antunes A."/>
            <person name="Greenwold M.J."/>
            <person name="Meredith R.W."/>
            <person name="Odeen A."/>
            <person name="Cui J."/>
            <person name="Zhou Q."/>
            <person name="Xu L."/>
            <person name="Pan H."/>
            <person name="Wang Z."/>
            <person name="Jin L."/>
            <person name="Zhang P."/>
            <person name="Hu H."/>
            <person name="Yang W."/>
            <person name="Hu J."/>
            <person name="Xiao J."/>
            <person name="Yang Z."/>
            <person name="Liu Y."/>
            <person name="Xie Q."/>
            <person name="Yu H."/>
            <person name="Lian J."/>
            <person name="Wen P."/>
            <person name="Zhang F."/>
            <person name="Li H."/>
            <person name="Zeng Y."/>
            <person name="Xiong Z."/>
            <person name="Liu S."/>
            <person name="Zhou L."/>
            <person name="Huang Z."/>
            <person name="An N."/>
            <person name="Wang J."/>
            <person name="Zheng Q."/>
            <person name="Xiong Y."/>
            <person name="Wang G."/>
            <person name="Wang B."/>
            <person name="Wang J."/>
            <person name="Fan Y."/>
            <person name="da Fonseca R.R."/>
            <person name="Alfaro-Nunez A."/>
            <person name="Schubert M."/>
            <person name="Orlando L."/>
            <person name="Mourier T."/>
            <person name="Howard J.T."/>
            <person name="Ganapathy G."/>
            <person name="Pfenning A."/>
            <person name="Whitney O."/>
            <person name="Rivas M.V."/>
            <person name="Hara E."/>
            <person name="Smith J."/>
            <person name="Farre M."/>
            <person name="Narayan J."/>
            <person name="Slavov G."/>
            <person name="Romanov M.N."/>
            <person name="Borges R."/>
            <person name="Machado J.P."/>
            <person name="Khan I."/>
            <person name="Springer M.S."/>
            <person name="Gatesy J."/>
            <person name="Hoffmann F.G."/>
            <person name="Opazo J.C."/>
            <person name="Hastad O."/>
            <person name="Sawyer R.H."/>
            <person name="Kim H."/>
            <person name="Kim K.W."/>
            <person name="Kim H.J."/>
            <person name="Cho S."/>
            <person name="Li N."/>
            <person name="Huang Y."/>
            <person name="Bruford M.W."/>
            <person name="Zhan X."/>
            <person name="Dixon A."/>
            <person name="Bertelsen M.F."/>
            <person name="Derryberry E."/>
            <person name="Warren W."/>
            <person name="Wilson R.K."/>
            <person name="Li S."/>
            <person name="Ray D.A."/>
            <person name="Green R.E."/>
            <person name="O'Brien S.J."/>
            <person name="Griffin D."/>
            <person name="Johnson W.E."/>
            <person name="Haussler D."/>
            <person name="Ryder O.A."/>
            <person name="Willerslev E."/>
            <person name="Graves G.R."/>
            <person name="Alstrom P."/>
            <person name="Fjeldsa J."/>
            <person name="Mindell D.P."/>
            <person name="Edwards S.V."/>
            <person name="Braun E.L."/>
            <person name="Rahbek C."/>
            <person name="Burt D.W."/>
            <person name="Houde P."/>
            <person name="Zhang Y."/>
            <person name="Yang H."/>
            <person name="Wang J."/>
            <person name="Jarvis E.D."/>
            <person name="Gilbert M.T."/>
            <person name="Wang J."/>
        </authorList>
    </citation>
    <scope>NUCLEOTIDE SEQUENCE [LARGE SCALE GENOMIC DNA]</scope>
    <source>
        <strain evidence="1">BGI_N339</strain>
    </source>
</reference>
<name>A0AAW3DNB9_9AVES</name>
<gene>
    <name evidence="1" type="ORF">N339_04483</name>
</gene>
<keyword evidence="2" id="KW-1185">Reference proteome</keyword>
<feature type="non-terminal residue" evidence="1">
    <location>
        <position position="74"/>
    </location>
</feature>
<sequence>TASSSVVTFWTVSRRYVPSSSMLYFLLCRSLVSSLNQAVSVLGTGTSHWKVADSFSLTSRSFSFSLKGMEGSEK</sequence>
<proteinExistence type="predicted"/>
<protein>
    <submittedName>
        <fullName evidence="1">Uncharacterized protein</fullName>
    </submittedName>
</protein>
<dbReference type="EMBL" id="JMFR01081678">
    <property type="protein sequence ID" value="KFV01372.1"/>
    <property type="molecule type" value="Genomic_DNA"/>
</dbReference>
<organism evidence="1 2">
    <name type="scientific">Pterocles gutturalis</name>
    <name type="common">yellow-throated sandgrouse</name>
    <dbReference type="NCBI Taxonomy" id="240206"/>
    <lineage>
        <taxon>Eukaryota</taxon>
        <taxon>Metazoa</taxon>
        <taxon>Chordata</taxon>
        <taxon>Craniata</taxon>
        <taxon>Vertebrata</taxon>
        <taxon>Euteleostomi</taxon>
        <taxon>Archelosauria</taxon>
        <taxon>Archosauria</taxon>
        <taxon>Dinosauria</taxon>
        <taxon>Saurischia</taxon>
        <taxon>Theropoda</taxon>
        <taxon>Coelurosauria</taxon>
        <taxon>Aves</taxon>
        <taxon>Neognathae</taxon>
        <taxon>Neoaves</taxon>
        <taxon>Columbimorphae</taxon>
        <taxon>Pterocliformes</taxon>
        <taxon>Pteroclidae</taxon>
        <taxon>Pterocles</taxon>
    </lineage>
</organism>
<comment type="caution">
    <text evidence="1">The sequence shown here is derived from an EMBL/GenBank/DDBJ whole genome shotgun (WGS) entry which is preliminary data.</text>
</comment>
<feature type="non-terminal residue" evidence="1">
    <location>
        <position position="1"/>
    </location>
</feature>
<dbReference type="Proteomes" id="UP000053149">
    <property type="component" value="Unassembled WGS sequence"/>
</dbReference>
<accession>A0AAW3DNB9</accession>
<evidence type="ECO:0000313" key="1">
    <source>
        <dbReference type="EMBL" id="KFV01372.1"/>
    </source>
</evidence>
<evidence type="ECO:0000313" key="2">
    <source>
        <dbReference type="Proteomes" id="UP000053149"/>
    </source>
</evidence>